<evidence type="ECO:0000256" key="4">
    <source>
        <dbReference type="SAM" id="MobiDB-lite"/>
    </source>
</evidence>
<dbReference type="InterPro" id="IPR011010">
    <property type="entry name" value="DNA_brk_join_enz"/>
</dbReference>
<dbReference type="Pfam" id="PF00589">
    <property type="entry name" value="Phage_integrase"/>
    <property type="match status" value="1"/>
</dbReference>
<evidence type="ECO:0000259" key="5">
    <source>
        <dbReference type="PROSITE" id="PS51898"/>
    </source>
</evidence>
<keyword evidence="7" id="KW-1185">Reference proteome</keyword>
<gene>
    <name evidence="6" type="ORF">ACFQ4M_19080</name>
</gene>
<evidence type="ECO:0000256" key="3">
    <source>
        <dbReference type="ARBA" id="ARBA00023172"/>
    </source>
</evidence>
<dbReference type="InterPro" id="IPR013762">
    <property type="entry name" value="Integrase-like_cat_sf"/>
</dbReference>
<dbReference type="PANTHER" id="PTHR30349:SF94">
    <property type="entry name" value="INTEGRASE_RECOMBINASE HI_1414-RELATED"/>
    <property type="match status" value="1"/>
</dbReference>
<evidence type="ECO:0000313" key="7">
    <source>
        <dbReference type="Proteomes" id="UP001597158"/>
    </source>
</evidence>
<protein>
    <submittedName>
        <fullName evidence="6">Integrase</fullName>
    </submittedName>
</protein>
<dbReference type="PANTHER" id="PTHR30349">
    <property type="entry name" value="PHAGE INTEGRASE-RELATED"/>
    <property type="match status" value="1"/>
</dbReference>
<dbReference type="PROSITE" id="PS51898">
    <property type="entry name" value="TYR_RECOMBINASE"/>
    <property type="match status" value="1"/>
</dbReference>
<dbReference type="RefSeq" id="WP_277835060.1">
    <property type="nucleotide sequence ID" value="NZ_JARQZE010000019.1"/>
</dbReference>
<evidence type="ECO:0000256" key="2">
    <source>
        <dbReference type="ARBA" id="ARBA00023125"/>
    </source>
</evidence>
<dbReference type="CDD" id="cd00796">
    <property type="entry name" value="INT_Rci_Hp1_C"/>
    <property type="match status" value="1"/>
</dbReference>
<comment type="caution">
    <text evidence="6">The sequence shown here is derived from an EMBL/GenBank/DDBJ whole genome shotgun (WGS) entry which is preliminary data.</text>
</comment>
<reference evidence="7" key="1">
    <citation type="journal article" date="2019" name="Int. J. Syst. Evol. Microbiol.">
        <title>The Global Catalogue of Microorganisms (GCM) 10K type strain sequencing project: providing services to taxonomists for standard genome sequencing and annotation.</title>
        <authorList>
            <consortium name="The Broad Institute Genomics Platform"/>
            <consortium name="The Broad Institute Genome Sequencing Center for Infectious Disease"/>
            <person name="Wu L."/>
            <person name="Ma J."/>
        </authorList>
    </citation>
    <scope>NUCLEOTIDE SEQUENCE [LARGE SCALE GENOMIC DNA]</scope>
    <source>
        <strain evidence="7">CCUG 48884</strain>
    </source>
</reference>
<name>A0ABW3WKT5_9RHOO</name>
<organism evidence="6 7">
    <name type="scientific">Thauera mechernichensis</name>
    <dbReference type="NCBI Taxonomy" id="82788"/>
    <lineage>
        <taxon>Bacteria</taxon>
        <taxon>Pseudomonadati</taxon>
        <taxon>Pseudomonadota</taxon>
        <taxon>Betaproteobacteria</taxon>
        <taxon>Rhodocyclales</taxon>
        <taxon>Zoogloeaceae</taxon>
        <taxon>Thauera</taxon>
    </lineage>
</organism>
<sequence length="355" mass="40923">MATIRKKGDYQWHAQIRKKGFPSQTRTFETRDQAERWARAIEREMEAGEFRDRRPAAELLLSEALRRYRDEVSPSNKGHAVEKLRLERFINDKIAEYSLGGLSPEAVIDYRDRRLERVSSGTVRRELDLLSQVIGTAMLEWQIPLVANPVSLVRRPPPSKPRERRLRNNEESLLSDSLAAGQRTEKGTFTAGTRNPWIQPLYELAIETAARRSELLRSEWRDVHLSERYIWKADTKNGDARAIPLTAKAVEILTRLRAMHEKAETAARIAGKPYADQRVFKTTENAVKKAWARAKEREGIKDLRWHDLRHEGTTRAAQKLGNIIELSAFTGHKDPRQLKRYYNPTALDIAKKLDG</sequence>
<proteinExistence type="predicted"/>
<accession>A0ABW3WKT5</accession>
<feature type="region of interest" description="Disordered" evidence="4">
    <location>
        <begin position="152"/>
        <end position="174"/>
    </location>
</feature>
<dbReference type="SUPFAM" id="SSF56349">
    <property type="entry name" value="DNA breaking-rejoining enzymes"/>
    <property type="match status" value="1"/>
</dbReference>
<keyword evidence="2" id="KW-0238">DNA-binding</keyword>
<evidence type="ECO:0000313" key="6">
    <source>
        <dbReference type="EMBL" id="MFD1265684.1"/>
    </source>
</evidence>
<dbReference type="EMBL" id="JBHTMC010000036">
    <property type="protein sequence ID" value="MFD1265684.1"/>
    <property type="molecule type" value="Genomic_DNA"/>
</dbReference>
<dbReference type="Gene3D" id="1.10.150.130">
    <property type="match status" value="1"/>
</dbReference>
<dbReference type="InterPro" id="IPR010998">
    <property type="entry name" value="Integrase_recombinase_N"/>
</dbReference>
<evidence type="ECO:0000256" key="1">
    <source>
        <dbReference type="ARBA" id="ARBA00022908"/>
    </source>
</evidence>
<keyword evidence="3" id="KW-0233">DNA recombination</keyword>
<feature type="domain" description="Tyr recombinase" evidence="5">
    <location>
        <begin position="161"/>
        <end position="354"/>
    </location>
</feature>
<dbReference type="Gene3D" id="1.10.443.10">
    <property type="entry name" value="Intergrase catalytic core"/>
    <property type="match status" value="1"/>
</dbReference>
<dbReference type="Proteomes" id="UP001597158">
    <property type="component" value="Unassembled WGS sequence"/>
</dbReference>
<dbReference type="InterPro" id="IPR050090">
    <property type="entry name" value="Tyrosine_recombinase_XerCD"/>
</dbReference>
<keyword evidence="1" id="KW-0229">DNA integration</keyword>
<dbReference type="InterPro" id="IPR002104">
    <property type="entry name" value="Integrase_catalytic"/>
</dbReference>